<dbReference type="Gene3D" id="1.10.3540.10">
    <property type="entry name" value="uncharacterized protein from magnetospirillum magneticum domain"/>
    <property type="match status" value="1"/>
</dbReference>
<dbReference type="KEGG" id="rlc:K227x_05830"/>
<dbReference type="EMBL" id="CP036525">
    <property type="protein sequence ID" value="QDT02211.1"/>
    <property type="molecule type" value="Genomic_DNA"/>
</dbReference>
<dbReference type="Proteomes" id="UP000318538">
    <property type="component" value="Chromosome"/>
</dbReference>
<sequence>MSSVMAKTVSDPYTIRISKGAALLPETRMLLREWKVDEDAASLAERVLEADLLGKATARRVRDIVQRCFAPRLLSPAGCPARHMKRLVENRSSNDWFRDLCLLYSARADRLLRDSITVFLTDAINEGRLSVTVDTATAFLCEAEEKGMMESPWAAETKKKVSRGVLKALAEFGLLSTNSRKPREILSFRPHPIAVAYLAYDLHFSGKSDAGVASHQDWSIWQCNKAVVRESLDELSRHGLWVFQAAGNVVRITWNASTMEEAVDVLVGINI</sequence>
<protein>
    <submittedName>
        <fullName evidence="1">Uncharacterized protein</fullName>
    </submittedName>
</protein>
<reference evidence="1 2" key="1">
    <citation type="submission" date="2019-02" db="EMBL/GenBank/DDBJ databases">
        <title>Deep-cultivation of Planctomycetes and their phenomic and genomic characterization uncovers novel biology.</title>
        <authorList>
            <person name="Wiegand S."/>
            <person name="Jogler M."/>
            <person name="Boedeker C."/>
            <person name="Pinto D."/>
            <person name="Vollmers J."/>
            <person name="Rivas-Marin E."/>
            <person name="Kohn T."/>
            <person name="Peeters S.H."/>
            <person name="Heuer A."/>
            <person name="Rast P."/>
            <person name="Oberbeckmann S."/>
            <person name="Bunk B."/>
            <person name="Jeske O."/>
            <person name="Meyerdierks A."/>
            <person name="Storesund J.E."/>
            <person name="Kallscheuer N."/>
            <person name="Luecker S."/>
            <person name="Lage O.M."/>
            <person name="Pohl T."/>
            <person name="Merkel B.J."/>
            <person name="Hornburger P."/>
            <person name="Mueller R.-W."/>
            <person name="Bruemmer F."/>
            <person name="Labrenz M."/>
            <person name="Spormann A.M."/>
            <person name="Op den Camp H."/>
            <person name="Overmann J."/>
            <person name="Amann R."/>
            <person name="Jetten M.S.M."/>
            <person name="Mascher T."/>
            <person name="Medema M.H."/>
            <person name="Devos D.P."/>
            <person name="Kaster A.-K."/>
            <person name="Ovreas L."/>
            <person name="Rohde M."/>
            <person name="Galperin M.Y."/>
            <person name="Jogler C."/>
        </authorList>
    </citation>
    <scope>NUCLEOTIDE SEQUENCE [LARGE SCALE GENOMIC DNA]</scope>
    <source>
        <strain evidence="1 2">K22_7</strain>
    </source>
</reference>
<keyword evidence="2" id="KW-1185">Reference proteome</keyword>
<dbReference type="InterPro" id="IPR014948">
    <property type="entry name" value="BrxA"/>
</dbReference>
<dbReference type="AlphaFoldDB" id="A0A517N525"/>
<evidence type="ECO:0000313" key="1">
    <source>
        <dbReference type="EMBL" id="QDT02211.1"/>
    </source>
</evidence>
<organism evidence="1 2">
    <name type="scientific">Rubripirellula lacrimiformis</name>
    <dbReference type="NCBI Taxonomy" id="1930273"/>
    <lineage>
        <taxon>Bacteria</taxon>
        <taxon>Pseudomonadati</taxon>
        <taxon>Planctomycetota</taxon>
        <taxon>Planctomycetia</taxon>
        <taxon>Pirellulales</taxon>
        <taxon>Pirellulaceae</taxon>
        <taxon>Rubripirellula</taxon>
    </lineage>
</organism>
<proteinExistence type="predicted"/>
<name>A0A517N525_9BACT</name>
<gene>
    <name evidence="1" type="ORF">K227x_05830</name>
</gene>
<evidence type="ECO:0000313" key="2">
    <source>
        <dbReference type="Proteomes" id="UP000318538"/>
    </source>
</evidence>
<dbReference type="Pfam" id="PF08849">
    <property type="entry name" value="BrxA"/>
    <property type="match status" value="1"/>
</dbReference>
<dbReference type="InterPro" id="IPR023137">
    <property type="entry name" value="BrxA_sf"/>
</dbReference>
<accession>A0A517N525</accession>